<organism evidence="3 4">
    <name type="scientific">Citrifermentans bemidjiense (strain ATCC BAA-1014 / DSM 16622 / JCM 12645 / Bem)</name>
    <name type="common">Geobacter bemidjiensis</name>
    <dbReference type="NCBI Taxonomy" id="404380"/>
    <lineage>
        <taxon>Bacteria</taxon>
        <taxon>Pseudomonadati</taxon>
        <taxon>Thermodesulfobacteriota</taxon>
        <taxon>Desulfuromonadia</taxon>
        <taxon>Geobacterales</taxon>
        <taxon>Geobacteraceae</taxon>
        <taxon>Citrifermentans</taxon>
    </lineage>
</organism>
<dbReference type="Pfam" id="PF13539">
    <property type="entry name" value="Peptidase_M15_4"/>
    <property type="match status" value="1"/>
</dbReference>
<evidence type="ECO:0000313" key="3">
    <source>
        <dbReference type="EMBL" id="ACH39785.1"/>
    </source>
</evidence>
<proteinExistence type="predicted"/>
<accession>B5EHY6</accession>
<keyword evidence="3" id="KW-0378">Hydrolase</keyword>
<name>B5EHY6_CITBB</name>
<dbReference type="Gene3D" id="3.30.1380.10">
    <property type="match status" value="1"/>
</dbReference>
<dbReference type="STRING" id="404380.Gbem_2781"/>
<gene>
    <name evidence="3" type="ordered locus">Gbem_2781</name>
</gene>
<dbReference type="InterPro" id="IPR039561">
    <property type="entry name" value="Peptidase_M15C"/>
</dbReference>
<feature type="region of interest" description="Disordered" evidence="1">
    <location>
        <begin position="1"/>
        <end position="32"/>
    </location>
</feature>
<protein>
    <submittedName>
        <fullName evidence="3">D-alanyl-D-alanine carboxypeptidase-related domain protein</fullName>
    </submittedName>
</protein>
<dbReference type="EMBL" id="CP001124">
    <property type="protein sequence ID" value="ACH39785.1"/>
    <property type="molecule type" value="Genomic_DNA"/>
</dbReference>
<dbReference type="Proteomes" id="UP000008825">
    <property type="component" value="Chromosome"/>
</dbReference>
<dbReference type="InterPro" id="IPR009045">
    <property type="entry name" value="Zn_M74/Hedgehog-like"/>
</dbReference>
<feature type="domain" description="Peptidase M15C" evidence="2">
    <location>
        <begin position="165"/>
        <end position="226"/>
    </location>
</feature>
<keyword evidence="4" id="KW-1185">Reference proteome</keyword>
<dbReference type="eggNOG" id="COG3409">
    <property type="taxonomic scope" value="Bacteria"/>
</dbReference>
<dbReference type="RefSeq" id="WP_012531211.1">
    <property type="nucleotide sequence ID" value="NC_011146.1"/>
</dbReference>
<keyword evidence="3" id="KW-0121">Carboxypeptidase</keyword>
<reference evidence="3 4" key="1">
    <citation type="submission" date="2008-07" db="EMBL/GenBank/DDBJ databases">
        <title>Complete sequence of Geobacter bemidjiensis BEM.</title>
        <authorList>
            <consortium name="US DOE Joint Genome Institute"/>
            <person name="Lucas S."/>
            <person name="Copeland A."/>
            <person name="Lapidus A."/>
            <person name="Glavina del Rio T."/>
            <person name="Dalin E."/>
            <person name="Tice H."/>
            <person name="Bruce D."/>
            <person name="Goodwin L."/>
            <person name="Pitluck S."/>
            <person name="Kiss H."/>
            <person name="Brettin T."/>
            <person name="Detter J.C."/>
            <person name="Han C."/>
            <person name="Kuske C.R."/>
            <person name="Schmutz J."/>
            <person name="Larimer F."/>
            <person name="Land M."/>
            <person name="Hauser L."/>
            <person name="Kyrpides N."/>
            <person name="Lykidis A."/>
            <person name="Lovley D."/>
            <person name="Richardson P."/>
        </authorList>
    </citation>
    <scope>NUCLEOTIDE SEQUENCE [LARGE SCALE GENOMIC DNA]</scope>
    <source>
        <strain evidence="4">ATCC BAA-1014 / DSM 16622 / JCM 12645 / Bem</strain>
    </source>
</reference>
<dbReference type="HOGENOM" id="CLU_098594_0_0_7"/>
<keyword evidence="3" id="KW-0645">Protease</keyword>
<reference evidence="3 4" key="2">
    <citation type="journal article" date="2010" name="BMC Genomics">
        <title>The genome of Geobacter bemidjiensis, exemplar for the subsurface clade of Geobacter species that predominate in Fe(III)-reducing subsurface environments.</title>
        <authorList>
            <person name="Aklujkar M."/>
            <person name="Young N.D."/>
            <person name="Holmes D."/>
            <person name="Chavan M."/>
            <person name="Risso C."/>
            <person name="Kiss H.E."/>
            <person name="Han C.S."/>
            <person name="Land M.L."/>
            <person name="Lovley D.R."/>
        </authorList>
    </citation>
    <scope>NUCLEOTIDE SEQUENCE [LARGE SCALE GENOMIC DNA]</scope>
    <source>
        <strain evidence="4">ATCC BAA-1014 / DSM 16622 / JCM 12645 / Bem</strain>
    </source>
</reference>
<dbReference type="SUPFAM" id="SSF55166">
    <property type="entry name" value="Hedgehog/DD-peptidase"/>
    <property type="match status" value="1"/>
</dbReference>
<evidence type="ECO:0000313" key="4">
    <source>
        <dbReference type="Proteomes" id="UP000008825"/>
    </source>
</evidence>
<dbReference type="GO" id="GO:0004180">
    <property type="term" value="F:carboxypeptidase activity"/>
    <property type="evidence" value="ECO:0007669"/>
    <property type="project" value="UniProtKB-KW"/>
</dbReference>
<evidence type="ECO:0000259" key="2">
    <source>
        <dbReference type="Pfam" id="PF13539"/>
    </source>
</evidence>
<sequence length="246" mass="27399">MSPIRRFGTDRFSLPISTPGPLGHQDAASPDSPEWVIGETPGPLGFNDYADPSYRFRIEDGNSCRLTDKVPVPQHINRGLTAPSPDFLVLLLGKPRELYSNECERVTNPILASQMLVSQVGPFKVHGLRPAIESLKMILNEIRQEHPNVYASLGSSGMLCCRKQRGSPRISSHSWGTAIDINIKGALDERGDGRVQYGLTLIAPFFNRYGWVWGAAFRKEDGMHFEASKSKLLQWEAEGKIHSQRT</sequence>
<dbReference type="AlphaFoldDB" id="B5EHY6"/>
<dbReference type="KEGG" id="gbm:Gbem_2781"/>
<evidence type="ECO:0000256" key="1">
    <source>
        <dbReference type="SAM" id="MobiDB-lite"/>
    </source>
</evidence>